<keyword evidence="8" id="KW-1185">Reference proteome</keyword>
<dbReference type="PROSITE" id="PS50011">
    <property type="entry name" value="PROTEIN_KINASE_DOM"/>
    <property type="match status" value="1"/>
</dbReference>
<dbReference type="InterPro" id="IPR011009">
    <property type="entry name" value="Kinase-like_dom_sf"/>
</dbReference>
<sequence length="647" mass="67478">MPEAEPLRPGDPGQIGPFRLMGRLGEGGQGVVFQGLSESGEPVAVKLLHTRFTGNPRARGAFAYELAAAQKVDPFCTARILAADVEGDIPYIASEYIHGLSLKRTVAEWGPREGSQLNRLAIGTATALVAIHKAGVVHRDFKPSNVLLGPDGPRVIDFGVARALDLTTSSISSGGPVGTPAYMAPEQFARAPVSTAVDVFAWASTLVYASCGQPPFGNDSISVVINRILNEQPELGRLAGGLRELAAACLHKNPAARPSADQLLLDLIGSGASADDPIGSQPSRDPGYRGRGRRAKPAPPSPYDSGASLPVEPRLGPAAPRPAFDPGTGPSAARSFGQEPPRPAFDPGRGPGENTYGRGRRRMEDQPTGGRAPHDPSFGPGGGRPADPGFGSGRAGGQGPFGDGGALGGGPEGSFGTGTHPAVSRLELRAMQRARRRRATTRNGTFAGVAGLLAVAGLAAFLLWPGGEKTGSTPSDQKTVVNTGTATSAAAPPAGTPLSLTNTDLHSYTMAAVKAGVEENDGKKYPYIEYVLTNVTAQPVPIEEVGDLFVRTDQVEDKSVGCMEQAGADKAFCSVKNRTVVKAYLDKAGPPVIVDGVEAMPGGASYLLRVSGDRPVEDGIDPAEDLKLYVWDVRFFKDREAREVVLP</sequence>
<dbReference type="PANTHER" id="PTHR43289">
    <property type="entry name" value="MITOGEN-ACTIVATED PROTEIN KINASE KINASE KINASE 20-RELATED"/>
    <property type="match status" value="1"/>
</dbReference>
<evidence type="ECO:0000256" key="5">
    <source>
        <dbReference type="SAM" id="MobiDB-lite"/>
    </source>
</evidence>
<dbReference type="Proteomes" id="UP001501237">
    <property type="component" value="Unassembled WGS sequence"/>
</dbReference>
<feature type="compositionally biased region" description="Gly residues" evidence="5">
    <location>
        <begin position="379"/>
        <end position="416"/>
    </location>
</feature>
<keyword evidence="1" id="KW-0808">Transferase</keyword>
<dbReference type="InterPro" id="IPR000719">
    <property type="entry name" value="Prot_kinase_dom"/>
</dbReference>
<dbReference type="PROSITE" id="PS00108">
    <property type="entry name" value="PROTEIN_KINASE_ST"/>
    <property type="match status" value="1"/>
</dbReference>
<reference evidence="8" key="1">
    <citation type="journal article" date="2019" name="Int. J. Syst. Evol. Microbiol.">
        <title>The Global Catalogue of Microorganisms (GCM) 10K type strain sequencing project: providing services to taxonomists for standard genome sequencing and annotation.</title>
        <authorList>
            <consortium name="The Broad Institute Genomics Platform"/>
            <consortium name="The Broad Institute Genome Sequencing Center for Infectious Disease"/>
            <person name="Wu L."/>
            <person name="Ma J."/>
        </authorList>
    </citation>
    <scope>NUCLEOTIDE SEQUENCE [LARGE SCALE GENOMIC DNA]</scope>
    <source>
        <strain evidence="8">JCM 9377</strain>
    </source>
</reference>
<keyword evidence="4" id="KW-0067">ATP-binding</keyword>
<dbReference type="CDD" id="cd14014">
    <property type="entry name" value="STKc_PknB_like"/>
    <property type="match status" value="1"/>
</dbReference>
<gene>
    <name evidence="7" type="ORF">GCM10010468_48500</name>
</gene>
<keyword evidence="3" id="KW-0418">Kinase</keyword>
<dbReference type="PANTHER" id="PTHR43289:SF34">
    <property type="entry name" value="SERINE_THREONINE-PROTEIN KINASE YBDM-RELATED"/>
    <property type="match status" value="1"/>
</dbReference>
<accession>A0ABP6QGJ9</accession>
<evidence type="ECO:0000313" key="8">
    <source>
        <dbReference type="Proteomes" id="UP001501237"/>
    </source>
</evidence>
<dbReference type="SUPFAM" id="SSF56112">
    <property type="entry name" value="Protein kinase-like (PK-like)"/>
    <property type="match status" value="1"/>
</dbReference>
<evidence type="ECO:0000256" key="4">
    <source>
        <dbReference type="ARBA" id="ARBA00022840"/>
    </source>
</evidence>
<name>A0ABP6QGJ9_9ACTN</name>
<dbReference type="Pfam" id="PF00069">
    <property type="entry name" value="Pkinase"/>
    <property type="match status" value="1"/>
</dbReference>
<feature type="domain" description="Protein kinase" evidence="6">
    <location>
        <begin position="18"/>
        <end position="268"/>
    </location>
</feature>
<dbReference type="InterPro" id="IPR008271">
    <property type="entry name" value="Ser/Thr_kinase_AS"/>
</dbReference>
<evidence type="ECO:0000256" key="1">
    <source>
        <dbReference type="ARBA" id="ARBA00022679"/>
    </source>
</evidence>
<evidence type="ECO:0000256" key="2">
    <source>
        <dbReference type="ARBA" id="ARBA00022741"/>
    </source>
</evidence>
<dbReference type="Gene3D" id="3.30.200.20">
    <property type="entry name" value="Phosphorylase Kinase, domain 1"/>
    <property type="match status" value="1"/>
</dbReference>
<organism evidence="7 8">
    <name type="scientific">Actinocorallia longicatena</name>
    <dbReference type="NCBI Taxonomy" id="111803"/>
    <lineage>
        <taxon>Bacteria</taxon>
        <taxon>Bacillati</taxon>
        <taxon>Actinomycetota</taxon>
        <taxon>Actinomycetes</taxon>
        <taxon>Streptosporangiales</taxon>
        <taxon>Thermomonosporaceae</taxon>
        <taxon>Actinocorallia</taxon>
    </lineage>
</organism>
<feature type="region of interest" description="Disordered" evidence="5">
    <location>
        <begin position="271"/>
        <end position="424"/>
    </location>
</feature>
<keyword evidence="2" id="KW-0547">Nucleotide-binding</keyword>
<evidence type="ECO:0000259" key="6">
    <source>
        <dbReference type="PROSITE" id="PS50011"/>
    </source>
</evidence>
<comment type="caution">
    <text evidence="7">The sequence shown here is derived from an EMBL/GenBank/DDBJ whole genome shotgun (WGS) entry which is preliminary data.</text>
</comment>
<proteinExistence type="predicted"/>
<dbReference type="Gene3D" id="1.10.510.10">
    <property type="entry name" value="Transferase(Phosphotransferase) domain 1"/>
    <property type="match status" value="1"/>
</dbReference>
<evidence type="ECO:0000256" key="3">
    <source>
        <dbReference type="ARBA" id="ARBA00022777"/>
    </source>
</evidence>
<dbReference type="EMBL" id="BAAAUV010000013">
    <property type="protein sequence ID" value="GAA3222609.1"/>
    <property type="molecule type" value="Genomic_DNA"/>
</dbReference>
<protein>
    <recommendedName>
        <fullName evidence="6">Protein kinase domain-containing protein</fullName>
    </recommendedName>
</protein>
<evidence type="ECO:0000313" key="7">
    <source>
        <dbReference type="EMBL" id="GAA3222609.1"/>
    </source>
</evidence>